<proteinExistence type="predicted"/>
<name>A0A7K3VVC8_9ACTN</name>
<evidence type="ECO:0000256" key="1">
    <source>
        <dbReference type="SAM" id="MobiDB-lite"/>
    </source>
</evidence>
<dbReference type="RefSeq" id="WP_204331308.1">
    <property type="nucleotide sequence ID" value="NZ_JAAGWF010000003.1"/>
</dbReference>
<feature type="chain" id="PRO_5039312907" evidence="2">
    <location>
        <begin position="25"/>
        <end position="250"/>
    </location>
</feature>
<evidence type="ECO:0000313" key="4">
    <source>
        <dbReference type="Proteomes" id="UP000470246"/>
    </source>
</evidence>
<accession>A0A7K3VVC8</accession>
<sequence length="250" mass="25977">MVPPSTPTSSALAAPLCASSPSPAGLPASFAGFGALLADADERVPADALALTAVISSTEAASAVDLSGIWTLPAEMAAVRSHTVLRALDVEGRLMLPLKIAAAARVPAERDGAVLTVFLPGSTEGPRPNFAVAALPLDARGRLMLTSGVRRAAGIPEGADVYARIDLGFRPRPRSSAHRGRHLRGRGDCCTADGPPRHDVDARVLRRVLHLAADRGRMSRHGPGRPAHQRSGRTRVATAVACSVGVRHDT</sequence>
<evidence type="ECO:0000313" key="3">
    <source>
        <dbReference type="EMBL" id="NEK56591.1"/>
    </source>
</evidence>
<dbReference type="Proteomes" id="UP000470246">
    <property type="component" value="Unassembled WGS sequence"/>
</dbReference>
<feature type="non-terminal residue" evidence="3">
    <location>
        <position position="250"/>
    </location>
</feature>
<dbReference type="EMBL" id="JAAGWF010000003">
    <property type="protein sequence ID" value="NEK56591.1"/>
    <property type="molecule type" value="Genomic_DNA"/>
</dbReference>
<organism evidence="3 4">
    <name type="scientific">Geodermatophilus sabuli</name>
    <dbReference type="NCBI Taxonomy" id="1564158"/>
    <lineage>
        <taxon>Bacteria</taxon>
        <taxon>Bacillati</taxon>
        <taxon>Actinomycetota</taxon>
        <taxon>Actinomycetes</taxon>
        <taxon>Geodermatophilales</taxon>
        <taxon>Geodermatophilaceae</taxon>
        <taxon>Geodermatophilus</taxon>
    </lineage>
</organism>
<feature type="compositionally biased region" description="Basic residues" evidence="1">
    <location>
        <begin position="218"/>
        <end position="233"/>
    </location>
</feature>
<keyword evidence="4" id="KW-1185">Reference proteome</keyword>
<protein>
    <submittedName>
        <fullName evidence="3">Uncharacterized protein</fullName>
    </submittedName>
</protein>
<reference evidence="3 4" key="1">
    <citation type="submission" date="2020-02" db="EMBL/GenBank/DDBJ databases">
        <title>Geodermatophilus sabuli CPCC 205279 I12A-02694.</title>
        <authorList>
            <person name="Jiang Z."/>
        </authorList>
    </citation>
    <scope>NUCLEOTIDE SEQUENCE [LARGE SCALE GENOMIC DNA]</scope>
    <source>
        <strain evidence="3 4">I12A-02694</strain>
    </source>
</reference>
<feature type="signal peptide" evidence="2">
    <location>
        <begin position="1"/>
        <end position="24"/>
    </location>
</feature>
<evidence type="ECO:0000256" key="2">
    <source>
        <dbReference type="SAM" id="SignalP"/>
    </source>
</evidence>
<comment type="caution">
    <text evidence="3">The sequence shown here is derived from an EMBL/GenBank/DDBJ whole genome shotgun (WGS) entry which is preliminary data.</text>
</comment>
<feature type="region of interest" description="Disordered" evidence="1">
    <location>
        <begin position="215"/>
        <end position="236"/>
    </location>
</feature>
<keyword evidence="2" id="KW-0732">Signal</keyword>
<dbReference type="AlphaFoldDB" id="A0A7K3VVC8"/>
<gene>
    <name evidence="3" type="ORF">GCU56_01715</name>
</gene>